<organism evidence="1 2">
    <name type="scientific">Arthrobacter oryzae</name>
    <dbReference type="NCBI Taxonomy" id="409290"/>
    <lineage>
        <taxon>Bacteria</taxon>
        <taxon>Bacillati</taxon>
        <taxon>Actinomycetota</taxon>
        <taxon>Actinomycetes</taxon>
        <taxon>Micrococcales</taxon>
        <taxon>Micrococcaceae</taxon>
        <taxon>Arthrobacter</taxon>
    </lineage>
</organism>
<comment type="caution">
    <text evidence="1">The sequence shown here is derived from an EMBL/GenBank/DDBJ whole genome shotgun (WGS) entry which is preliminary data.</text>
</comment>
<evidence type="ECO:0008006" key="3">
    <source>
        <dbReference type="Google" id="ProtNLM"/>
    </source>
</evidence>
<gene>
    <name evidence="1" type="ORF">D7003_04585</name>
</gene>
<evidence type="ECO:0000313" key="1">
    <source>
        <dbReference type="EMBL" id="RNL58068.1"/>
    </source>
</evidence>
<dbReference type="PANTHER" id="PTHR47129:SF1">
    <property type="entry name" value="NMRA-LIKE DOMAIN-CONTAINING PROTEIN"/>
    <property type="match status" value="1"/>
</dbReference>
<dbReference type="InterPro" id="IPR036291">
    <property type="entry name" value="NAD(P)-bd_dom_sf"/>
</dbReference>
<proteinExistence type="predicted"/>
<sequence length="79" mass="8559">MDASGAALEGVEVLLMVSAPEGPERFDQHRTFIDSAAASGVPHVVYTSFIDASPESTFTLGRDHYVTEEHIKLSGMDYT</sequence>
<dbReference type="InterPro" id="IPR052718">
    <property type="entry name" value="NmrA-type_oxidoreductase"/>
</dbReference>
<dbReference type="PANTHER" id="PTHR47129">
    <property type="entry name" value="QUINONE OXIDOREDUCTASE 2"/>
    <property type="match status" value="1"/>
</dbReference>
<evidence type="ECO:0000313" key="2">
    <source>
        <dbReference type="Proteomes" id="UP000273807"/>
    </source>
</evidence>
<accession>A0A3N0C577</accession>
<protein>
    <recommendedName>
        <fullName evidence="3">NmrA-like domain-containing protein</fullName>
    </recommendedName>
</protein>
<name>A0A3N0C577_9MICC</name>
<dbReference type="SUPFAM" id="SSF51735">
    <property type="entry name" value="NAD(P)-binding Rossmann-fold domains"/>
    <property type="match status" value="1"/>
</dbReference>
<dbReference type="Gene3D" id="3.40.50.720">
    <property type="entry name" value="NAD(P)-binding Rossmann-like Domain"/>
    <property type="match status" value="1"/>
</dbReference>
<dbReference type="Proteomes" id="UP000273807">
    <property type="component" value="Unassembled WGS sequence"/>
</dbReference>
<dbReference type="EMBL" id="RBED01000070">
    <property type="protein sequence ID" value="RNL58068.1"/>
    <property type="molecule type" value="Genomic_DNA"/>
</dbReference>
<reference evidence="1 2" key="1">
    <citation type="submission" date="2018-10" db="EMBL/GenBank/DDBJ databases">
        <title>Genome sequencing of Arthrobacter oryzae TNB02.</title>
        <authorList>
            <person name="Cho Y.-J."/>
            <person name="Cho A."/>
            <person name="Kim O.-S."/>
        </authorList>
    </citation>
    <scope>NUCLEOTIDE SEQUENCE [LARGE SCALE GENOMIC DNA]</scope>
    <source>
        <strain evidence="1 2">TNB02</strain>
    </source>
</reference>
<keyword evidence="2" id="KW-1185">Reference proteome</keyword>
<dbReference type="AlphaFoldDB" id="A0A3N0C577"/>